<reference evidence="17" key="1">
    <citation type="journal article" date="2023" name="Mol. Phylogenet. Evol.">
        <title>Genome-scale phylogeny and comparative genomics of the fungal order Sordariales.</title>
        <authorList>
            <person name="Hensen N."/>
            <person name="Bonometti L."/>
            <person name="Westerberg I."/>
            <person name="Brannstrom I.O."/>
            <person name="Guillou S."/>
            <person name="Cros-Aarteil S."/>
            <person name="Calhoun S."/>
            <person name="Haridas S."/>
            <person name="Kuo A."/>
            <person name="Mondo S."/>
            <person name="Pangilinan J."/>
            <person name="Riley R."/>
            <person name="LaButti K."/>
            <person name="Andreopoulos B."/>
            <person name="Lipzen A."/>
            <person name="Chen C."/>
            <person name="Yan M."/>
            <person name="Daum C."/>
            <person name="Ng V."/>
            <person name="Clum A."/>
            <person name="Steindorff A."/>
            <person name="Ohm R.A."/>
            <person name="Martin F."/>
            <person name="Silar P."/>
            <person name="Natvig D.O."/>
            <person name="Lalanne C."/>
            <person name="Gautier V."/>
            <person name="Ament-Velasquez S.L."/>
            <person name="Kruys A."/>
            <person name="Hutchinson M.I."/>
            <person name="Powell A.J."/>
            <person name="Barry K."/>
            <person name="Miller A.N."/>
            <person name="Grigoriev I.V."/>
            <person name="Debuchy R."/>
            <person name="Gladieux P."/>
            <person name="Hiltunen Thoren M."/>
            <person name="Johannesson H."/>
        </authorList>
    </citation>
    <scope>NUCLEOTIDE SEQUENCE</scope>
    <source>
        <strain evidence="17">PSN324</strain>
    </source>
</reference>
<organism evidence="17 18">
    <name type="scientific">Cladorrhinum samala</name>
    <dbReference type="NCBI Taxonomy" id="585594"/>
    <lineage>
        <taxon>Eukaryota</taxon>
        <taxon>Fungi</taxon>
        <taxon>Dikarya</taxon>
        <taxon>Ascomycota</taxon>
        <taxon>Pezizomycotina</taxon>
        <taxon>Sordariomycetes</taxon>
        <taxon>Sordariomycetidae</taxon>
        <taxon>Sordariales</taxon>
        <taxon>Podosporaceae</taxon>
        <taxon>Cladorrhinum</taxon>
    </lineage>
</organism>
<keyword evidence="18" id="KW-1185">Reference proteome</keyword>
<dbReference type="AlphaFoldDB" id="A0AAV9HMB2"/>
<evidence type="ECO:0000256" key="3">
    <source>
        <dbReference type="ARBA" id="ARBA00010703"/>
    </source>
</evidence>
<evidence type="ECO:0000256" key="1">
    <source>
        <dbReference type="ARBA" id="ARBA00001806"/>
    </source>
</evidence>
<evidence type="ECO:0000313" key="17">
    <source>
        <dbReference type="EMBL" id="KAK4461189.1"/>
    </source>
</evidence>
<dbReference type="GO" id="GO:0030488">
    <property type="term" value="P:tRNA methylation"/>
    <property type="evidence" value="ECO:0007669"/>
    <property type="project" value="TreeGrafter"/>
</dbReference>
<evidence type="ECO:0000259" key="16">
    <source>
        <dbReference type="PROSITE" id="PS51184"/>
    </source>
</evidence>
<evidence type="ECO:0000256" key="2">
    <source>
        <dbReference type="ARBA" id="ARBA00004797"/>
    </source>
</evidence>
<dbReference type="InterPro" id="IPR029063">
    <property type="entry name" value="SAM-dependent_MTases_sf"/>
</dbReference>
<dbReference type="Gene3D" id="3.40.50.150">
    <property type="entry name" value="Vaccinia Virus protein VP39"/>
    <property type="match status" value="1"/>
</dbReference>
<evidence type="ECO:0000256" key="6">
    <source>
        <dbReference type="ARBA" id="ARBA00018045"/>
    </source>
</evidence>
<dbReference type="EC" id="2.3.1.231" evidence="4"/>
<protein>
    <recommendedName>
        <fullName evidence="6">tRNA wybutosine-synthesizing protein 4</fullName>
        <ecNumber evidence="5">2.1.1.290</ecNumber>
        <ecNumber evidence="4">2.3.1.231</ecNumber>
    </recommendedName>
    <alternativeName>
        <fullName evidence="13">Leucine carboxyl methyltransferase 2</fullName>
    </alternativeName>
    <alternativeName>
        <fullName evidence="14">tRNA(Phe) (7-(3-amino-3-(methoxycarbonyl)propyl)wyosine(37)-N)-methoxycarbonyltransferase</fullName>
    </alternativeName>
    <alternativeName>
        <fullName evidence="12">tRNA(Phe) (7-(3-amino-3-carboxypropyl)wyosine(37)-O)-methyltransferase</fullName>
    </alternativeName>
</protein>
<reference evidence="17" key="2">
    <citation type="submission" date="2023-06" db="EMBL/GenBank/DDBJ databases">
        <authorList>
            <consortium name="Lawrence Berkeley National Laboratory"/>
            <person name="Mondo S.J."/>
            <person name="Hensen N."/>
            <person name="Bonometti L."/>
            <person name="Westerberg I."/>
            <person name="Brannstrom I.O."/>
            <person name="Guillou S."/>
            <person name="Cros-Aarteil S."/>
            <person name="Calhoun S."/>
            <person name="Haridas S."/>
            <person name="Kuo A."/>
            <person name="Pangilinan J."/>
            <person name="Riley R."/>
            <person name="Labutti K."/>
            <person name="Andreopoulos B."/>
            <person name="Lipzen A."/>
            <person name="Chen C."/>
            <person name="Yanf M."/>
            <person name="Daum C."/>
            <person name="Ng V."/>
            <person name="Clum A."/>
            <person name="Steindorff A."/>
            <person name="Ohm R."/>
            <person name="Martin F."/>
            <person name="Silar P."/>
            <person name="Natvig D."/>
            <person name="Lalanne C."/>
            <person name="Gautier V."/>
            <person name="Ament-Velasquez S.L."/>
            <person name="Kruys A."/>
            <person name="Hutchinson M.I."/>
            <person name="Powell A.J."/>
            <person name="Barry K."/>
            <person name="Miller A.N."/>
            <person name="Grigoriev I.V."/>
            <person name="Debuchy R."/>
            <person name="Gladieux P."/>
            <person name="Thoren M.H."/>
            <person name="Johannesson H."/>
        </authorList>
    </citation>
    <scope>NUCLEOTIDE SEQUENCE</scope>
    <source>
        <strain evidence="17">PSN324</strain>
    </source>
</reference>
<dbReference type="InterPro" id="IPR003347">
    <property type="entry name" value="JmjC_dom"/>
</dbReference>
<dbReference type="Gene3D" id="2.60.120.650">
    <property type="entry name" value="Cupin"/>
    <property type="match status" value="1"/>
</dbReference>
<keyword evidence="9" id="KW-0949">S-adenosyl-L-methionine</keyword>
<dbReference type="SUPFAM" id="SSF117281">
    <property type="entry name" value="Kelch motif"/>
    <property type="match status" value="1"/>
</dbReference>
<dbReference type="InterPro" id="IPR041667">
    <property type="entry name" value="Cupin_8"/>
</dbReference>
<comment type="similarity">
    <text evidence="3">Belongs to the methyltransferase superfamily. LCMT family.</text>
</comment>
<dbReference type="GO" id="GO:0031591">
    <property type="term" value="P:wybutosine biosynthetic process"/>
    <property type="evidence" value="ECO:0007669"/>
    <property type="project" value="TreeGrafter"/>
</dbReference>
<keyword evidence="7 17" id="KW-0489">Methyltransferase</keyword>
<dbReference type="GO" id="GO:0008175">
    <property type="term" value="F:tRNA methyltransferase activity"/>
    <property type="evidence" value="ECO:0007669"/>
    <property type="project" value="TreeGrafter"/>
</dbReference>
<evidence type="ECO:0000256" key="14">
    <source>
        <dbReference type="ARBA" id="ARBA00030847"/>
    </source>
</evidence>
<keyword evidence="10" id="KW-0819">tRNA processing</keyword>
<evidence type="ECO:0000256" key="9">
    <source>
        <dbReference type="ARBA" id="ARBA00022691"/>
    </source>
</evidence>
<evidence type="ECO:0000256" key="13">
    <source>
        <dbReference type="ARBA" id="ARBA00030231"/>
    </source>
</evidence>
<dbReference type="Gene3D" id="6.10.140.1470">
    <property type="match status" value="1"/>
</dbReference>
<dbReference type="InterPro" id="IPR007213">
    <property type="entry name" value="Ppm1/Ppm2/Tcmp"/>
</dbReference>
<evidence type="ECO:0000256" key="10">
    <source>
        <dbReference type="ARBA" id="ARBA00022694"/>
    </source>
</evidence>
<comment type="catalytic activity">
    <reaction evidence="1">
        <text>7-[(3S)-3-amino-3-carboxypropyl]wyosine(37) in tRNA(Phe) + S-adenosyl-L-methionine = 7-[(3S)-(3-amino-3-methoxycarbonyl)propyl]wyosine(37) in tRNA(Phe) + S-adenosyl-L-homocysteine</text>
        <dbReference type="Rhea" id="RHEA:36903"/>
        <dbReference type="Rhea" id="RHEA-COMP:10379"/>
        <dbReference type="Rhea" id="RHEA-COMP:11844"/>
        <dbReference type="ChEBI" id="CHEBI:57856"/>
        <dbReference type="ChEBI" id="CHEBI:59789"/>
        <dbReference type="ChEBI" id="CHEBI:73543"/>
        <dbReference type="ChEBI" id="CHEBI:74275"/>
        <dbReference type="EC" id="2.1.1.290"/>
    </reaction>
</comment>
<proteinExistence type="inferred from homology"/>
<dbReference type="Pfam" id="PF13621">
    <property type="entry name" value="Cupin_8"/>
    <property type="match status" value="1"/>
</dbReference>
<dbReference type="SMART" id="SM00558">
    <property type="entry name" value="JmjC"/>
    <property type="match status" value="1"/>
</dbReference>
<dbReference type="FunFam" id="2.60.120.650:FF:000043">
    <property type="entry name" value="tRNA wybutosine-synthesizing protein 4"/>
    <property type="match status" value="1"/>
</dbReference>
<accession>A0AAV9HMB2</accession>
<evidence type="ECO:0000256" key="4">
    <source>
        <dbReference type="ARBA" id="ARBA00012155"/>
    </source>
</evidence>
<dbReference type="PANTHER" id="PTHR46529:SF1">
    <property type="entry name" value="TRNA WYBUTOSINE-SYNTHESIZING PROTEIN 4"/>
    <property type="match status" value="1"/>
</dbReference>
<dbReference type="Pfam" id="PF13418">
    <property type="entry name" value="Beta-prop_TYW4"/>
    <property type="match status" value="1"/>
</dbReference>
<keyword evidence="8" id="KW-0808">Transferase</keyword>
<comment type="pathway">
    <text evidence="2">tRNA modification; wybutosine-tRNA(Phe) biosynthesis.</text>
</comment>
<dbReference type="Gene3D" id="2.120.10.80">
    <property type="entry name" value="Kelch-type beta propeller"/>
    <property type="match status" value="1"/>
</dbReference>
<evidence type="ECO:0000256" key="7">
    <source>
        <dbReference type="ARBA" id="ARBA00022603"/>
    </source>
</evidence>
<sequence>TNSSSIVSKRSVEKLYYHHASSGEPEFFRYFVKKFQRRAPLINRGYWLRLKVIDVLVRDFLRASPLKRDDDGGEKKEKKKVVVNLGCGSDVLPWQCLTRYPKECGGGGGKQVKFVDVDFPDLIERKRRTVCETEELFGVFKGVKDIRGDTNVGGGVVFDSEEYAMIGCDLRDLNSLQKSLESVLGGDLREDCEFVFVAEVSITYMEREGADGVIKWASGLGNAEFVLLEQILPDGEGHPFASTMLSHFHKLNTQLKSVHVYPTVTDQFKRFTALGWDDVKVWTLWQAWADETFLSADERRKLDEIEPFDEWEEFALFGSHYCVIRARTVFEGEKTPSPSVPDSTGIPAQPVEIRFDETPGSRGQRRFAAAMQPTDVSGNNTLLNVFGLGPKSRLQSCDVYGQGEGNFTFGDGGPSSRMCHSISDMGDSVILVGGRGSPSSPFKDCWTYSKAQKSWSRIADLPVSLYRHFIAVLGTSGWLLLVGGRGEAGVFDGCLAFHSEHGWVGCEVEGDKPVPVYGAVVCSSSSEDMRGVYAGGIDETGLFVDQVFSWKANLDNFSQPKITFKRLRAHEDLGEDASHRLIARFGASCIPHGDEYILVGGVARDHILGHQDELVALSVTSDDAFKITRRIVSREEGAPRPLFTGHSTVALDDGQIVMIGGGATCFSMGTFWNKGVYSLRLSSSGETSTATLRWVHEKTIDIVPGEKSPVVNKQQENGDVGAQIKSIKRIRLKTKDDFAKIVRTGQPVILEGLDLGSCVSAWNLGYIGEKVGKESKVIVHEATTQVMDFNAKNFKYVTMEIDEFAKRVEQGAKLYLRALSTEKPSEKPAVLGEDFPALANDFVLPEQLSLVKENLFSSVLRLSGPVNMWLHYDVMANVYCQIGGSKRLILFPPGDVEHLSFAPGASSSSIDVFSSQGSSELAQTHPCEAILGPGEVLFLPPLWLHTATPTSNVSIAVNVFFKDLSSSSYAAGRDVYGNRDLAAYEKGRQDVARIAKSFEKMPAAAREFYILRLADELRRKAW</sequence>
<evidence type="ECO:0000256" key="12">
    <source>
        <dbReference type="ARBA" id="ARBA00029750"/>
    </source>
</evidence>
<comment type="function">
    <text evidence="11">Probable S-adenosyl-L-methionine-dependent methyltransferase that acts as a component of the wybutosine biosynthesis pathway. Wybutosine is a hyper modified guanosine with a tricyclic base found at the 3'-position adjacent to the anticodon of eukaryotic phenylalanine tRNA. May methylate the carboxyl group of leucine residues to form alpha-leucine ester residues.</text>
</comment>
<dbReference type="EC" id="2.1.1.290" evidence="5"/>
<evidence type="ECO:0000256" key="11">
    <source>
        <dbReference type="ARBA" id="ARBA00025588"/>
    </source>
</evidence>
<dbReference type="SUPFAM" id="SSF53335">
    <property type="entry name" value="S-adenosyl-L-methionine-dependent methyltransferases"/>
    <property type="match status" value="1"/>
</dbReference>
<feature type="domain" description="JmjC" evidence="16">
    <location>
        <begin position="833"/>
        <end position="978"/>
    </location>
</feature>
<comment type="caution">
    <text evidence="17">The sequence shown here is derived from an EMBL/GenBank/DDBJ whole genome shotgun (WGS) entry which is preliminary data.</text>
</comment>
<dbReference type="InterPro" id="IPR015915">
    <property type="entry name" value="Kelch-typ_b-propeller"/>
</dbReference>
<evidence type="ECO:0000256" key="15">
    <source>
        <dbReference type="ARBA" id="ARBA00049250"/>
    </source>
</evidence>
<dbReference type="Proteomes" id="UP001321749">
    <property type="component" value="Unassembled WGS sequence"/>
</dbReference>
<evidence type="ECO:0000256" key="5">
    <source>
        <dbReference type="ARBA" id="ARBA00012779"/>
    </source>
</evidence>
<gene>
    <name evidence="17" type="ORF">QBC42DRAFT_330530</name>
</gene>
<name>A0AAV9HMB2_9PEZI</name>
<evidence type="ECO:0000256" key="8">
    <source>
        <dbReference type="ARBA" id="ARBA00022679"/>
    </source>
</evidence>
<feature type="non-terminal residue" evidence="17">
    <location>
        <position position="1"/>
    </location>
</feature>
<dbReference type="SUPFAM" id="SSF51197">
    <property type="entry name" value="Clavaminate synthase-like"/>
    <property type="match status" value="1"/>
</dbReference>
<evidence type="ECO:0000313" key="18">
    <source>
        <dbReference type="Proteomes" id="UP001321749"/>
    </source>
</evidence>
<dbReference type="PANTHER" id="PTHR46529">
    <property type="entry name" value="TRNA WYBUTOSINE-SYNTHESIZING PROTEIN 4"/>
    <property type="match status" value="1"/>
</dbReference>
<dbReference type="PROSITE" id="PS51184">
    <property type="entry name" value="JMJC"/>
    <property type="match status" value="1"/>
</dbReference>
<dbReference type="Pfam" id="PF04072">
    <property type="entry name" value="LCM"/>
    <property type="match status" value="1"/>
</dbReference>
<comment type="catalytic activity">
    <reaction evidence="15">
        <text>7-[(3S)-(3-amino-3-methoxycarbonyl)propyl]wyosine(37) in tRNA(Phe) + S-adenosyl-L-methionine + CO2 = wybutosine(37) in tRNA(Phe) + S-adenosyl-L-homocysteine + 2 H(+)</text>
        <dbReference type="Rhea" id="RHEA:37119"/>
        <dbReference type="Rhea" id="RHEA-COMP:11844"/>
        <dbReference type="Rhea" id="RHEA-COMP:11847"/>
        <dbReference type="ChEBI" id="CHEBI:15378"/>
        <dbReference type="ChEBI" id="CHEBI:16526"/>
        <dbReference type="ChEBI" id="CHEBI:57856"/>
        <dbReference type="ChEBI" id="CHEBI:59789"/>
        <dbReference type="ChEBI" id="CHEBI:73544"/>
        <dbReference type="ChEBI" id="CHEBI:74275"/>
        <dbReference type="EC" id="2.3.1.231"/>
    </reaction>
</comment>
<dbReference type="EMBL" id="MU864996">
    <property type="protein sequence ID" value="KAK4461189.1"/>
    <property type="molecule type" value="Genomic_DNA"/>
</dbReference>